<feature type="compositionally biased region" description="Low complexity" evidence="1">
    <location>
        <begin position="415"/>
        <end position="428"/>
    </location>
</feature>
<feature type="compositionally biased region" description="Low complexity" evidence="1">
    <location>
        <begin position="385"/>
        <end position="407"/>
    </location>
</feature>
<evidence type="ECO:0008006" key="6">
    <source>
        <dbReference type="Google" id="ProtNLM"/>
    </source>
</evidence>
<accession>A0ABR3DRG6</accession>
<dbReference type="SUPFAM" id="SSF89372">
    <property type="entry name" value="Fucose-specific lectin"/>
    <property type="match status" value="1"/>
</dbReference>
<dbReference type="EMBL" id="JAVLET010000001">
    <property type="protein sequence ID" value="KAL0475260.1"/>
    <property type="molecule type" value="Genomic_DNA"/>
</dbReference>
<name>A0ABR3DRG6_NEUIN</name>
<organism evidence="4 5">
    <name type="scientific">Neurospora intermedia</name>
    <dbReference type="NCBI Taxonomy" id="5142"/>
    <lineage>
        <taxon>Eukaryota</taxon>
        <taxon>Fungi</taxon>
        <taxon>Dikarya</taxon>
        <taxon>Ascomycota</taxon>
        <taxon>Pezizomycotina</taxon>
        <taxon>Sordariomycetes</taxon>
        <taxon>Sordariomycetidae</taxon>
        <taxon>Sordariales</taxon>
        <taxon>Sordariaceae</taxon>
        <taxon>Neurospora</taxon>
    </lineage>
</organism>
<dbReference type="Gene3D" id="2.120.10.70">
    <property type="entry name" value="Fucose-specific lectin"/>
    <property type="match status" value="1"/>
</dbReference>
<evidence type="ECO:0000313" key="4">
    <source>
        <dbReference type="EMBL" id="KAL0475260.1"/>
    </source>
</evidence>
<feature type="chain" id="PRO_5046422691" description="Fucose-specific lectin" evidence="3">
    <location>
        <begin position="29"/>
        <end position="587"/>
    </location>
</feature>
<protein>
    <recommendedName>
        <fullName evidence="6">Fucose-specific lectin</fullName>
    </recommendedName>
</protein>
<feature type="signal peptide" evidence="3">
    <location>
        <begin position="1"/>
        <end position="28"/>
    </location>
</feature>
<proteinExistence type="predicted"/>
<feature type="transmembrane region" description="Helical" evidence="2">
    <location>
        <begin position="440"/>
        <end position="463"/>
    </location>
</feature>
<evidence type="ECO:0000256" key="2">
    <source>
        <dbReference type="SAM" id="Phobius"/>
    </source>
</evidence>
<evidence type="ECO:0000256" key="3">
    <source>
        <dbReference type="SAM" id="SignalP"/>
    </source>
</evidence>
<gene>
    <name evidence="4" type="ORF">QR685DRAFT_41133</name>
</gene>
<evidence type="ECO:0000256" key="1">
    <source>
        <dbReference type="SAM" id="MobiDB-lite"/>
    </source>
</evidence>
<keyword evidence="3" id="KW-0732">Signal</keyword>
<dbReference type="Proteomes" id="UP001451303">
    <property type="component" value="Unassembled WGS sequence"/>
</dbReference>
<feature type="region of interest" description="Disordered" evidence="1">
    <location>
        <begin position="372"/>
        <end position="432"/>
    </location>
</feature>
<comment type="caution">
    <text evidence="4">The sequence shown here is derived from an EMBL/GenBank/DDBJ whole genome shotgun (WGS) entry which is preliminary data.</text>
</comment>
<reference evidence="4 5" key="1">
    <citation type="submission" date="2023-09" db="EMBL/GenBank/DDBJ databases">
        <title>Multi-omics analysis of a traditional fermented food reveals byproduct-associated fungal strains for waste-to-food upcycling.</title>
        <authorList>
            <consortium name="Lawrence Berkeley National Laboratory"/>
            <person name="Rekdal V.M."/>
            <person name="Villalobos-Escobedo J.M."/>
            <person name="Rodriguez-Valeron N."/>
            <person name="Garcia M.O."/>
            <person name="Vasquez D.P."/>
            <person name="Damayanti I."/>
            <person name="Sorensen P.M."/>
            <person name="Baidoo E.E."/>
            <person name="De Carvalho A.C."/>
            <person name="Riley R."/>
            <person name="Lipzen A."/>
            <person name="He G."/>
            <person name="Yan M."/>
            <person name="Haridas S."/>
            <person name="Daum C."/>
            <person name="Yoshinaga Y."/>
            <person name="Ng V."/>
            <person name="Grigoriev I.V."/>
            <person name="Munk R."/>
            <person name="Nuraida L."/>
            <person name="Wijaya C.H."/>
            <person name="Morales P.-C."/>
            <person name="Keasling J.D."/>
        </authorList>
    </citation>
    <scope>NUCLEOTIDE SEQUENCE [LARGE SCALE GENOMIC DNA]</scope>
    <source>
        <strain evidence="4 5">FGSC 2613</strain>
    </source>
</reference>
<keyword evidence="2" id="KW-1133">Transmembrane helix</keyword>
<keyword evidence="5" id="KW-1185">Reference proteome</keyword>
<feature type="compositionally biased region" description="Low complexity" evidence="1">
    <location>
        <begin position="468"/>
        <end position="478"/>
    </location>
</feature>
<sequence>MALFGAMSIPKPLLTLLLVAASVTPSEATMASWWNSIASQVVVLNETTGQYRYTRCNTMGMDTVYYSPTGGNYLNFTQSPPKAGSPLAGTGWYDQTNTWASLFYFDESNSIRNAIFKCDPSTGLYMDEESGFWPVVAGGAPAPHTNSGIAAFLRDQNRGYRLYYHDKDMHLNELSYDPDTTTWSWEGAINHDVPGSNAIAAVDGRDQGNFTIFTPRDDKNIQITQWGLDKNWYISTTPHPLKGNFSTSSTPSSSFKIDYSAPSNYSLPFWTGQPKCIGISFYTPAKRNVYYIGSDKSLYRLTTQNYVWGVAENQSSAYWPQADEANAELTVVSAIIQETKNAKVRIYYLVGGKLAEVALNGNDNAWKQWRTVPEWDPNDGAKEQPTSSTTSGGDGTTTTTSPSTPSGSGSGGSATGPDTGTAATAESASGGGGFSSGAKIGVGVGVGLGVVALGVIIAAFFLFRRNNNNKNSRGTNLNSPEDGTTVVGSEAPSATTSPIPPYGTLATGYGAGEWDQKMHPGGGGYTNVQQLDKTDRPMELDAPRAVFELPDQLYRHELMTDNTAIRVDAPGYHGHPGGQGYMGQRRI</sequence>
<keyword evidence="2" id="KW-0812">Transmembrane</keyword>
<evidence type="ECO:0000313" key="5">
    <source>
        <dbReference type="Proteomes" id="UP001451303"/>
    </source>
</evidence>
<feature type="region of interest" description="Disordered" evidence="1">
    <location>
        <begin position="468"/>
        <end position="502"/>
    </location>
</feature>
<keyword evidence="2" id="KW-0472">Membrane</keyword>